<dbReference type="AlphaFoldDB" id="A0A2X0M5E5"/>
<dbReference type="Proteomes" id="UP000249464">
    <property type="component" value="Unassembled WGS sequence"/>
</dbReference>
<gene>
    <name evidence="1" type="primary">BQ5605_C003g02534</name>
    <name evidence="1" type="ORF">BQ5605_C003G02534</name>
</gene>
<proteinExistence type="predicted"/>
<accession>A0A2X0M5E5</accession>
<keyword evidence="2" id="KW-1185">Reference proteome</keyword>
<protein>
    <submittedName>
        <fullName evidence="1">BQ5605_C003g02534 protein</fullName>
    </submittedName>
</protein>
<evidence type="ECO:0000313" key="1">
    <source>
        <dbReference type="EMBL" id="SGY41616.1"/>
    </source>
</evidence>
<organism evidence="1 2">
    <name type="scientific">Microbotryum silenes-dioicae</name>
    <dbReference type="NCBI Taxonomy" id="796604"/>
    <lineage>
        <taxon>Eukaryota</taxon>
        <taxon>Fungi</taxon>
        <taxon>Dikarya</taxon>
        <taxon>Basidiomycota</taxon>
        <taxon>Pucciniomycotina</taxon>
        <taxon>Microbotryomycetes</taxon>
        <taxon>Microbotryales</taxon>
        <taxon>Microbotryaceae</taxon>
        <taxon>Microbotryum</taxon>
    </lineage>
</organism>
<reference evidence="1 2" key="1">
    <citation type="submission" date="2016-11" db="EMBL/GenBank/DDBJ databases">
        <authorList>
            <person name="Jaros S."/>
            <person name="Januszkiewicz K."/>
            <person name="Wedrychowicz H."/>
        </authorList>
    </citation>
    <scope>NUCLEOTIDE SEQUENCE [LARGE SCALE GENOMIC DNA]</scope>
</reference>
<dbReference type="EMBL" id="FQNC01000042">
    <property type="protein sequence ID" value="SGY41616.1"/>
    <property type="molecule type" value="Genomic_DNA"/>
</dbReference>
<evidence type="ECO:0000313" key="2">
    <source>
        <dbReference type="Proteomes" id="UP000249464"/>
    </source>
</evidence>
<name>A0A2X0M5E5_9BASI</name>
<sequence>MKKYGVWTQRIDQQIVPLLDGMLRHYNRRVKLFLAAQGFMDSDASHMYQLRLLVPRNRDPRTYNLPAQDEVAVILPGEVLAQSNVVQHVLPIGSHD</sequence>